<name>B9XRQ9_PEDPL</name>
<feature type="chain" id="PRO_5002893407" evidence="1">
    <location>
        <begin position="24"/>
        <end position="151"/>
    </location>
</feature>
<comment type="caution">
    <text evidence="2">The sequence shown here is derived from an EMBL/GenBank/DDBJ whole genome shotgun (WGS) entry which is preliminary data.</text>
</comment>
<dbReference type="Proteomes" id="UP000003688">
    <property type="component" value="Unassembled WGS sequence"/>
</dbReference>
<protein>
    <submittedName>
        <fullName evidence="2">Uncharacterized protein</fullName>
    </submittedName>
</protein>
<dbReference type="RefSeq" id="WP_007418492.1">
    <property type="nucleotide sequence ID" value="NZ_ABOX02000067.1"/>
</dbReference>
<proteinExistence type="predicted"/>
<evidence type="ECO:0000313" key="3">
    <source>
        <dbReference type="Proteomes" id="UP000003688"/>
    </source>
</evidence>
<reference evidence="2 3" key="1">
    <citation type="journal article" date="2011" name="J. Bacteriol.">
        <title>Genome sequence of 'Pedosphaera parvula' Ellin514, an aerobic Verrucomicrobial isolate from pasture soil.</title>
        <authorList>
            <person name="Kant R."/>
            <person name="van Passel M.W."/>
            <person name="Sangwan P."/>
            <person name="Palva A."/>
            <person name="Lucas S."/>
            <person name="Copeland A."/>
            <person name="Lapidus A."/>
            <person name="Glavina Del Rio T."/>
            <person name="Dalin E."/>
            <person name="Tice H."/>
            <person name="Bruce D."/>
            <person name="Goodwin L."/>
            <person name="Pitluck S."/>
            <person name="Chertkov O."/>
            <person name="Larimer F.W."/>
            <person name="Land M.L."/>
            <person name="Hauser L."/>
            <person name="Brettin T.S."/>
            <person name="Detter J.C."/>
            <person name="Han S."/>
            <person name="de Vos W.M."/>
            <person name="Janssen P.H."/>
            <person name="Smidt H."/>
        </authorList>
    </citation>
    <scope>NUCLEOTIDE SEQUENCE [LARGE SCALE GENOMIC DNA]</scope>
    <source>
        <strain evidence="2 3">Ellin514</strain>
    </source>
</reference>
<feature type="signal peptide" evidence="1">
    <location>
        <begin position="1"/>
        <end position="23"/>
    </location>
</feature>
<sequence length="151" mass="15679" precursor="true">MKHKFALLAILLAASVLPSLCRAQTYSIDWFSIDGGGGTSTGGVYSVSGTIGQPDAGHMSGGNYTIDGGFWGIIAAVQTPGAPFLTITPAGLNVIISWPVSSTTFTLQQDADLNTPNAWSTTGSSVTVTNGSNYVTVPATVGNKFFRLKYP</sequence>
<organism evidence="2 3">
    <name type="scientific">Pedosphaera parvula (strain Ellin514)</name>
    <dbReference type="NCBI Taxonomy" id="320771"/>
    <lineage>
        <taxon>Bacteria</taxon>
        <taxon>Pseudomonadati</taxon>
        <taxon>Verrucomicrobiota</taxon>
        <taxon>Pedosphaerae</taxon>
        <taxon>Pedosphaerales</taxon>
        <taxon>Pedosphaeraceae</taxon>
        <taxon>Pedosphaera</taxon>
    </lineage>
</organism>
<dbReference type="OrthoDB" id="1603976at2"/>
<keyword evidence="3" id="KW-1185">Reference proteome</keyword>
<gene>
    <name evidence="2" type="ORF">Cflav_PD0508</name>
</gene>
<dbReference type="EMBL" id="ABOX02000067">
    <property type="protein sequence ID" value="EEF57474.1"/>
    <property type="molecule type" value="Genomic_DNA"/>
</dbReference>
<dbReference type="STRING" id="320771.Cflav_PD0508"/>
<accession>B9XRQ9</accession>
<evidence type="ECO:0000313" key="2">
    <source>
        <dbReference type="EMBL" id="EEF57474.1"/>
    </source>
</evidence>
<evidence type="ECO:0000256" key="1">
    <source>
        <dbReference type="SAM" id="SignalP"/>
    </source>
</evidence>
<dbReference type="AlphaFoldDB" id="B9XRQ9"/>
<keyword evidence="1" id="KW-0732">Signal</keyword>